<dbReference type="Proteomes" id="UP000298663">
    <property type="component" value="Unassembled WGS sequence"/>
</dbReference>
<dbReference type="EMBL" id="AZBU02000002">
    <property type="protein sequence ID" value="TKR93752.1"/>
    <property type="molecule type" value="Genomic_DNA"/>
</dbReference>
<comment type="caution">
    <text evidence="2">The sequence shown here is derived from an EMBL/GenBank/DDBJ whole genome shotgun (WGS) entry which is preliminary data.</text>
</comment>
<feature type="transmembrane region" description="Helical" evidence="1">
    <location>
        <begin position="92"/>
        <end position="111"/>
    </location>
</feature>
<evidence type="ECO:0008006" key="4">
    <source>
        <dbReference type="Google" id="ProtNLM"/>
    </source>
</evidence>
<keyword evidence="1" id="KW-0472">Membrane</keyword>
<keyword evidence="1" id="KW-0812">Transmembrane</keyword>
<dbReference type="OrthoDB" id="10042902at2759"/>
<feature type="transmembrane region" description="Helical" evidence="1">
    <location>
        <begin position="64"/>
        <end position="83"/>
    </location>
</feature>
<organism evidence="2 3">
    <name type="scientific">Steinernema carpocapsae</name>
    <name type="common">Entomopathogenic nematode</name>
    <dbReference type="NCBI Taxonomy" id="34508"/>
    <lineage>
        <taxon>Eukaryota</taxon>
        <taxon>Metazoa</taxon>
        <taxon>Ecdysozoa</taxon>
        <taxon>Nematoda</taxon>
        <taxon>Chromadorea</taxon>
        <taxon>Rhabditida</taxon>
        <taxon>Tylenchina</taxon>
        <taxon>Panagrolaimomorpha</taxon>
        <taxon>Strongyloidoidea</taxon>
        <taxon>Steinernematidae</taxon>
        <taxon>Steinernema</taxon>
    </lineage>
</organism>
<dbReference type="AlphaFoldDB" id="A0A4U5PBP0"/>
<sequence>MRPHHQHRRHSKIATNDGVVVEISSDGHSLLINIARAILARILFIVHSIATIWQAVGVHKDNSVWSFALISVAILIEGGYAVIMRAGDERKWFSASVLLYILATAPPIWMLETEICKWRVEKDGQENRDERKDSIEEMRLQLLEQLLLVVLILNRWLLPKGSSVSREQVSQILLAYLAISSDIVEFFDVFKEKTVYTNVFLQRIVLYVWTLSLLQFPFVLTVSRARKMRLALTNEEVIVDRTKGMWQVIYDVDLWAIVLANSLQGKSYK</sequence>
<evidence type="ECO:0000313" key="3">
    <source>
        <dbReference type="Proteomes" id="UP000298663"/>
    </source>
</evidence>
<protein>
    <recommendedName>
        <fullName evidence="4">Transmembrane protein 26</fullName>
    </recommendedName>
</protein>
<dbReference type="PANTHER" id="PTHR22168:SF8">
    <property type="entry name" value="TRANSMEMBRANE PROTEIN 26"/>
    <property type="match status" value="1"/>
</dbReference>
<keyword evidence="1" id="KW-1133">Transmembrane helix</keyword>
<evidence type="ECO:0000256" key="1">
    <source>
        <dbReference type="SAM" id="Phobius"/>
    </source>
</evidence>
<feature type="transmembrane region" description="Helical" evidence="1">
    <location>
        <begin position="199"/>
        <end position="220"/>
    </location>
</feature>
<keyword evidence="3" id="KW-1185">Reference proteome</keyword>
<proteinExistence type="predicted"/>
<dbReference type="InterPro" id="IPR019169">
    <property type="entry name" value="Transmembrane_26"/>
</dbReference>
<reference evidence="2 3" key="1">
    <citation type="journal article" date="2015" name="Genome Biol.">
        <title>Comparative genomics of Steinernema reveals deeply conserved gene regulatory networks.</title>
        <authorList>
            <person name="Dillman A.R."/>
            <person name="Macchietto M."/>
            <person name="Porter C.F."/>
            <person name="Rogers A."/>
            <person name="Williams B."/>
            <person name="Antoshechkin I."/>
            <person name="Lee M.M."/>
            <person name="Goodwin Z."/>
            <person name="Lu X."/>
            <person name="Lewis E.E."/>
            <person name="Goodrich-Blair H."/>
            <person name="Stock S.P."/>
            <person name="Adams B.J."/>
            <person name="Sternberg P.W."/>
            <person name="Mortazavi A."/>
        </authorList>
    </citation>
    <scope>NUCLEOTIDE SEQUENCE [LARGE SCALE GENOMIC DNA]</scope>
    <source>
        <strain evidence="2 3">ALL</strain>
    </source>
</reference>
<gene>
    <name evidence="2" type="ORF">L596_008154</name>
</gene>
<accession>A0A4U5PBP0</accession>
<evidence type="ECO:0000313" key="2">
    <source>
        <dbReference type="EMBL" id="TKR93752.1"/>
    </source>
</evidence>
<name>A0A4U5PBP0_STECR</name>
<feature type="transmembrane region" description="Helical" evidence="1">
    <location>
        <begin position="38"/>
        <end position="58"/>
    </location>
</feature>
<dbReference type="PANTHER" id="PTHR22168">
    <property type="entry name" value="TMEM26 PROTEIN"/>
    <property type="match status" value="1"/>
</dbReference>
<dbReference type="Pfam" id="PF09772">
    <property type="entry name" value="Tmem26"/>
    <property type="match status" value="1"/>
</dbReference>
<reference evidence="2 3" key="2">
    <citation type="journal article" date="2019" name="G3 (Bethesda)">
        <title>Hybrid Assembly of the Genome of the Entomopathogenic Nematode Steinernema carpocapsae Identifies the X-Chromosome.</title>
        <authorList>
            <person name="Serra L."/>
            <person name="Macchietto M."/>
            <person name="Macias-Munoz A."/>
            <person name="McGill C.J."/>
            <person name="Rodriguez I.M."/>
            <person name="Rodriguez B."/>
            <person name="Murad R."/>
            <person name="Mortazavi A."/>
        </authorList>
    </citation>
    <scope>NUCLEOTIDE SEQUENCE [LARGE SCALE GENOMIC DNA]</scope>
    <source>
        <strain evidence="2 3">ALL</strain>
    </source>
</reference>